<accession>A0A382JT13</accession>
<keyword evidence="1" id="KW-1133">Transmembrane helix</keyword>
<evidence type="ECO:0000256" key="1">
    <source>
        <dbReference type="SAM" id="Phobius"/>
    </source>
</evidence>
<sequence>MYFVRLDLYLRNSNKKKLAVDMSPTSSLGDYKMKKIELYALGFLILFFLTACGSIGKNFDSSQLKSIKNNV</sequence>
<protein>
    <submittedName>
        <fullName evidence="2">Uncharacterized protein</fullName>
    </submittedName>
</protein>
<organism evidence="2">
    <name type="scientific">marine metagenome</name>
    <dbReference type="NCBI Taxonomy" id="408172"/>
    <lineage>
        <taxon>unclassified sequences</taxon>
        <taxon>metagenomes</taxon>
        <taxon>ecological metagenomes</taxon>
    </lineage>
</organism>
<name>A0A382JT13_9ZZZZ</name>
<reference evidence="2" key="1">
    <citation type="submission" date="2018-05" db="EMBL/GenBank/DDBJ databases">
        <authorList>
            <person name="Lanie J.A."/>
            <person name="Ng W.-L."/>
            <person name="Kazmierczak K.M."/>
            <person name="Andrzejewski T.M."/>
            <person name="Davidsen T.M."/>
            <person name="Wayne K.J."/>
            <person name="Tettelin H."/>
            <person name="Glass J.I."/>
            <person name="Rusch D."/>
            <person name="Podicherti R."/>
            <person name="Tsui H.-C.T."/>
            <person name="Winkler M.E."/>
        </authorList>
    </citation>
    <scope>NUCLEOTIDE SEQUENCE</scope>
</reference>
<feature type="transmembrane region" description="Helical" evidence="1">
    <location>
        <begin position="38"/>
        <end position="56"/>
    </location>
</feature>
<keyword evidence="1" id="KW-0812">Transmembrane</keyword>
<gene>
    <name evidence="2" type="ORF">METZ01_LOCUS267852</name>
</gene>
<dbReference type="EMBL" id="UINC01076130">
    <property type="protein sequence ID" value="SVC14998.1"/>
    <property type="molecule type" value="Genomic_DNA"/>
</dbReference>
<keyword evidence="1" id="KW-0472">Membrane</keyword>
<dbReference type="AlphaFoldDB" id="A0A382JT13"/>
<evidence type="ECO:0000313" key="2">
    <source>
        <dbReference type="EMBL" id="SVC14998.1"/>
    </source>
</evidence>
<proteinExistence type="predicted"/>
<feature type="non-terminal residue" evidence="2">
    <location>
        <position position="71"/>
    </location>
</feature>